<dbReference type="Proteomes" id="UP001163321">
    <property type="component" value="Chromosome 1"/>
</dbReference>
<sequence>MDDPGVAANFNSKVDPSVHRTRLQSSTVQVLCFFAKYILLFWLLHRHPTVKTLVVKSFPDSVVVDFNGQVIGDVGKCSTPIFLTLRTSDLTSRSSSFFVLSECFNGARSPHKHLEDTQTVSHDKLGLLSDYKIIQKHSEKIGLSKNEG</sequence>
<accession>A0ACC0WRW7</accession>
<gene>
    <name evidence="1" type="ORF">PsorP6_002328</name>
</gene>
<keyword evidence="2" id="KW-1185">Reference proteome</keyword>
<evidence type="ECO:0000313" key="2">
    <source>
        <dbReference type="Proteomes" id="UP001163321"/>
    </source>
</evidence>
<name>A0ACC0WRW7_9STRA</name>
<proteinExistence type="predicted"/>
<protein>
    <submittedName>
        <fullName evidence="1">Uncharacterized protein</fullName>
    </submittedName>
</protein>
<comment type="caution">
    <text evidence="1">The sequence shown here is derived from an EMBL/GenBank/DDBJ whole genome shotgun (WGS) entry which is preliminary data.</text>
</comment>
<evidence type="ECO:0000313" key="1">
    <source>
        <dbReference type="EMBL" id="KAI9921609.1"/>
    </source>
</evidence>
<organism evidence="1 2">
    <name type="scientific">Peronosclerospora sorghi</name>
    <dbReference type="NCBI Taxonomy" id="230839"/>
    <lineage>
        <taxon>Eukaryota</taxon>
        <taxon>Sar</taxon>
        <taxon>Stramenopiles</taxon>
        <taxon>Oomycota</taxon>
        <taxon>Peronosporomycetes</taxon>
        <taxon>Peronosporales</taxon>
        <taxon>Peronosporaceae</taxon>
        <taxon>Peronosclerospora</taxon>
    </lineage>
</organism>
<dbReference type="EMBL" id="CM047580">
    <property type="protein sequence ID" value="KAI9921609.1"/>
    <property type="molecule type" value="Genomic_DNA"/>
</dbReference>
<reference evidence="1 2" key="1">
    <citation type="journal article" date="2022" name="bioRxiv">
        <title>The genome of the oomycete Peronosclerospora sorghi, a cosmopolitan pathogen of maize and sorghum, is inflated with dispersed pseudogenes.</title>
        <authorList>
            <person name="Fletcher K."/>
            <person name="Martin F."/>
            <person name="Isakeit T."/>
            <person name="Cavanaugh K."/>
            <person name="Magill C."/>
            <person name="Michelmore R."/>
        </authorList>
    </citation>
    <scope>NUCLEOTIDE SEQUENCE [LARGE SCALE GENOMIC DNA]</scope>
    <source>
        <strain evidence="1">P6</strain>
    </source>
</reference>